<dbReference type="AlphaFoldDB" id="A0A0S3TG26"/>
<feature type="transmembrane region" description="Helical" evidence="6">
    <location>
        <begin position="297"/>
        <end position="320"/>
    </location>
</feature>
<accession>A0A0S3TG26</accession>
<dbReference type="InterPro" id="IPR050833">
    <property type="entry name" value="Poly_Biosynth_Transport"/>
</dbReference>
<dbReference type="EMBL" id="LC060253">
    <property type="protein sequence ID" value="BAU04023.1"/>
    <property type="molecule type" value="Genomic_DNA"/>
</dbReference>
<feature type="transmembrane region" description="Helical" evidence="6">
    <location>
        <begin position="332"/>
        <end position="351"/>
    </location>
</feature>
<comment type="subcellular location">
    <subcellularLocation>
        <location evidence="1">Cell membrane</location>
        <topology evidence="1">Multi-pass membrane protein</topology>
    </subcellularLocation>
</comment>
<feature type="transmembrane region" description="Helical" evidence="6">
    <location>
        <begin position="446"/>
        <end position="465"/>
    </location>
</feature>
<feature type="transmembrane region" description="Helical" evidence="6">
    <location>
        <begin position="12"/>
        <end position="34"/>
    </location>
</feature>
<feature type="transmembrane region" description="Helical" evidence="6">
    <location>
        <begin position="87"/>
        <end position="105"/>
    </location>
</feature>
<keyword evidence="4 6" id="KW-1133">Transmembrane helix</keyword>
<dbReference type="InterPro" id="IPR002797">
    <property type="entry name" value="Polysacc_synth"/>
</dbReference>
<feature type="transmembrane region" description="Helical" evidence="6">
    <location>
        <begin position="111"/>
        <end position="131"/>
    </location>
</feature>
<keyword evidence="2" id="KW-1003">Cell membrane</keyword>
<evidence type="ECO:0000313" key="7">
    <source>
        <dbReference type="EMBL" id="BAU04023.1"/>
    </source>
</evidence>
<sequence length="474" mass="55312">MNYRNTVRSFFGVVVSNFSSIVAGVIVGFAIPKILSVEDYGYLKTFTLYVSYMGLFSFGIIDGIVLEFGGKSYDELERLTFRNYFRWFFVVTFISALVIALVSIICFDSDLSFILFAISFNLIAINTSNYFQQISQITQRFKEYSLRKILQSFSNILLVILCFILYKTHYDVNYKFYIIMLVLINFGLCLWYVYTYREIIFGDKVSFFDSKNDIIFLIKTGVPLLIANISSVLIVTIDSQFVNTLFSTREYAMYAFAYNLLSLITIATAAISTILYPTLKRTEETRIKDNYGNLISILEVLIFAFLIAFFPLSIFVNWFLPNYSESLEIFRIIFPGVALTTPIVVIMHNYYKTLKKSNQYFFKSIMVLIFSMIANFIAYYFFKTTIAISVASIVVLFLWYVYVEREFVKSFNYKSQRNLSYILLLMTIFYCCSFITNLYIGCFVYIVLYCLVSLIYYKKLIVSIYNKITSNKHR</sequence>
<keyword evidence="5 6" id="KW-0472">Membrane</keyword>
<dbReference type="Pfam" id="PF01943">
    <property type="entry name" value="Polysacc_synt"/>
    <property type="match status" value="1"/>
</dbReference>
<reference evidence="7" key="1">
    <citation type="journal article" date="2015" name="Fish Pathol.">
        <title>Structure of Genetic Loci for Capsular Polysaccharide Biosynthesis in Streptococcus parauberis isolated from Japanese flounder.</title>
        <authorList>
            <person name="Tu C."/>
            <person name="Suga K."/>
            <person name="Kanai K."/>
        </authorList>
    </citation>
    <scope>NUCLEOTIDE SEQUENCE</scope>
    <source>
        <strain evidence="7">NUF1003</strain>
    </source>
</reference>
<dbReference type="GO" id="GO:0005886">
    <property type="term" value="C:plasma membrane"/>
    <property type="evidence" value="ECO:0007669"/>
    <property type="project" value="UniProtKB-SubCell"/>
</dbReference>
<feature type="transmembrane region" description="Helical" evidence="6">
    <location>
        <begin position="386"/>
        <end position="403"/>
    </location>
</feature>
<evidence type="ECO:0000256" key="6">
    <source>
        <dbReference type="SAM" id="Phobius"/>
    </source>
</evidence>
<feature type="transmembrane region" description="Helical" evidence="6">
    <location>
        <begin position="176"/>
        <end position="194"/>
    </location>
</feature>
<feature type="transmembrane region" description="Helical" evidence="6">
    <location>
        <begin position="152"/>
        <end position="170"/>
    </location>
</feature>
<dbReference type="PANTHER" id="PTHR30250">
    <property type="entry name" value="PST FAMILY PREDICTED COLANIC ACID TRANSPORTER"/>
    <property type="match status" value="1"/>
</dbReference>
<feature type="transmembrane region" description="Helical" evidence="6">
    <location>
        <begin position="214"/>
        <end position="235"/>
    </location>
</feature>
<evidence type="ECO:0000256" key="3">
    <source>
        <dbReference type="ARBA" id="ARBA00022692"/>
    </source>
</evidence>
<gene>
    <name evidence="7" type="primary">cps1bM</name>
</gene>
<evidence type="ECO:0000256" key="1">
    <source>
        <dbReference type="ARBA" id="ARBA00004651"/>
    </source>
</evidence>
<feature type="transmembrane region" description="Helical" evidence="6">
    <location>
        <begin position="360"/>
        <end position="380"/>
    </location>
</feature>
<evidence type="ECO:0000256" key="5">
    <source>
        <dbReference type="ARBA" id="ARBA00023136"/>
    </source>
</evidence>
<evidence type="ECO:0000256" key="2">
    <source>
        <dbReference type="ARBA" id="ARBA00022475"/>
    </source>
</evidence>
<proteinExistence type="predicted"/>
<feature type="transmembrane region" description="Helical" evidence="6">
    <location>
        <begin position="255"/>
        <end position="276"/>
    </location>
</feature>
<feature type="transmembrane region" description="Helical" evidence="6">
    <location>
        <begin position="46"/>
        <end position="66"/>
    </location>
</feature>
<keyword evidence="3 6" id="KW-0812">Transmembrane</keyword>
<organism evidence="7">
    <name type="scientific">Streptococcus parauberis</name>
    <dbReference type="NCBI Taxonomy" id="1348"/>
    <lineage>
        <taxon>Bacteria</taxon>
        <taxon>Bacillati</taxon>
        <taxon>Bacillota</taxon>
        <taxon>Bacilli</taxon>
        <taxon>Lactobacillales</taxon>
        <taxon>Streptococcaceae</taxon>
        <taxon>Streptococcus</taxon>
    </lineage>
</organism>
<protein>
    <submittedName>
        <fullName evidence="7">Flippase Wzx</fullName>
    </submittedName>
</protein>
<dbReference type="PANTHER" id="PTHR30250:SF11">
    <property type="entry name" value="O-ANTIGEN TRANSPORTER-RELATED"/>
    <property type="match status" value="1"/>
</dbReference>
<evidence type="ECO:0000256" key="4">
    <source>
        <dbReference type="ARBA" id="ARBA00022989"/>
    </source>
</evidence>
<feature type="transmembrane region" description="Helical" evidence="6">
    <location>
        <begin position="419"/>
        <end position="440"/>
    </location>
</feature>
<name>A0A0S3TG26_9STRE</name>